<dbReference type="Pfam" id="PF00011">
    <property type="entry name" value="HSP20"/>
    <property type="match status" value="1"/>
</dbReference>
<keyword evidence="9" id="KW-1185">Reference proteome</keyword>
<dbReference type="Proteomes" id="UP000228380">
    <property type="component" value="Chromosome 8"/>
</dbReference>
<keyword evidence="7" id="KW-0812">Transmembrane</keyword>
<protein>
    <submittedName>
        <fullName evidence="10">Inactive protein RESTRICTED TEV MOVEMENT 2-like</fullName>
    </submittedName>
</protein>
<organism evidence="9 10">
    <name type="scientific">Phoenix dactylifera</name>
    <name type="common">Date palm</name>
    <dbReference type="NCBI Taxonomy" id="42345"/>
    <lineage>
        <taxon>Eukaryota</taxon>
        <taxon>Viridiplantae</taxon>
        <taxon>Streptophyta</taxon>
        <taxon>Embryophyta</taxon>
        <taxon>Tracheophyta</taxon>
        <taxon>Spermatophyta</taxon>
        <taxon>Magnoliopsida</taxon>
        <taxon>Liliopsida</taxon>
        <taxon>Arecaceae</taxon>
        <taxon>Coryphoideae</taxon>
        <taxon>Phoeniceae</taxon>
        <taxon>Phoenix</taxon>
    </lineage>
</organism>
<evidence type="ECO:0000259" key="8">
    <source>
        <dbReference type="PROSITE" id="PS01031"/>
    </source>
</evidence>
<keyword evidence="2" id="KW-1003">Cell membrane</keyword>
<evidence type="ECO:0000256" key="2">
    <source>
        <dbReference type="ARBA" id="ARBA00022475"/>
    </source>
</evidence>
<feature type="region of interest" description="Disordered" evidence="6">
    <location>
        <begin position="116"/>
        <end position="159"/>
    </location>
</feature>
<keyword evidence="3" id="KW-0611">Plant defense</keyword>
<evidence type="ECO:0000256" key="7">
    <source>
        <dbReference type="SAM" id="Phobius"/>
    </source>
</evidence>
<dbReference type="PROSITE" id="PS01031">
    <property type="entry name" value="SHSP"/>
    <property type="match status" value="1"/>
</dbReference>
<dbReference type="GO" id="GO:0005886">
    <property type="term" value="C:plasma membrane"/>
    <property type="evidence" value="ECO:0007669"/>
    <property type="project" value="UniProtKB-SubCell"/>
</dbReference>
<gene>
    <name evidence="10" type="primary">LOC103707080</name>
</gene>
<dbReference type="AlphaFoldDB" id="A0A8B7C1C8"/>
<dbReference type="InterPro" id="IPR002068">
    <property type="entry name" value="A-crystallin/Hsp20_dom"/>
</dbReference>
<dbReference type="CDD" id="cd00298">
    <property type="entry name" value="ACD_sHsps_p23-like"/>
    <property type="match status" value="1"/>
</dbReference>
<reference evidence="10" key="2">
    <citation type="submission" date="2025-08" db="UniProtKB">
        <authorList>
            <consortium name="RefSeq"/>
        </authorList>
    </citation>
    <scope>IDENTIFICATION</scope>
    <source>
        <tissue evidence="10">Young leaves</tissue>
    </source>
</reference>
<dbReference type="OrthoDB" id="1431247at2759"/>
<dbReference type="InterPro" id="IPR008978">
    <property type="entry name" value="HSP20-like_chaperone"/>
</dbReference>
<evidence type="ECO:0000256" key="1">
    <source>
        <dbReference type="ARBA" id="ARBA00004162"/>
    </source>
</evidence>
<keyword evidence="7" id="KW-0472">Membrane</keyword>
<proteinExistence type="inferred from homology"/>
<dbReference type="KEGG" id="pda:103707080"/>
<sequence length="191" mass="22020">METKAAPDQPVYEDFVPSYKLVQDEGLDTIVIELTEFKKEQVRVQFENFRRLSISGERPLADNRWSRFRNVFEAPKECDEIRAKFENGRLYLKVLPKIAGTSMEAAIIIRETREKVQPTQATKQDEKRGEPHKRKDEEKVGEKEKDQTKEKKDKEKVEPGLGFSKPVQVLANVIVAVVLLVVMALYVTSKK</sequence>
<evidence type="ECO:0000256" key="6">
    <source>
        <dbReference type="SAM" id="MobiDB-lite"/>
    </source>
</evidence>
<feature type="compositionally biased region" description="Basic and acidic residues" evidence="6">
    <location>
        <begin position="123"/>
        <end position="158"/>
    </location>
</feature>
<evidence type="ECO:0000256" key="3">
    <source>
        <dbReference type="ARBA" id="ARBA00022821"/>
    </source>
</evidence>
<name>A0A8B7C1C8_PHODC</name>
<evidence type="ECO:0000256" key="5">
    <source>
        <dbReference type="RuleBase" id="RU003616"/>
    </source>
</evidence>
<dbReference type="PANTHER" id="PTHR43670">
    <property type="entry name" value="HEAT SHOCK PROTEIN 26"/>
    <property type="match status" value="1"/>
</dbReference>
<accession>A0A8B7C1C8</accession>
<dbReference type="SUPFAM" id="SSF49764">
    <property type="entry name" value="HSP20-like chaperones"/>
    <property type="match status" value="1"/>
</dbReference>
<dbReference type="PANTHER" id="PTHR43670:SF73">
    <property type="entry name" value="INACTIVE PROTEIN RESTRICTED TEV MOVEMENT 2-LIKE"/>
    <property type="match status" value="1"/>
</dbReference>
<dbReference type="RefSeq" id="XP_008789661.2">
    <property type="nucleotide sequence ID" value="XM_008791439.2"/>
</dbReference>
<evidence type="ECO:0000256" key="4">
    <source>
        <dbReference type="PROSITE-ProRule" id="PRU00285"/>
    </source>
</evidence>
<dbReference type="GeneID" id="103707080"/>
<evidence type="ECO:0000313" key="9">
    <source>
        <dbReference type="Proteomes" id="UP000228380"/>
    </source>
</evidence>
<keyword evidence="7" id="KW-1133">Transmembrane helix</keyword>
<feature type="domain" description="SHSP" evidence="8">
    <location>
        <begin position="10"/>
        <end position="112"/>
    </location>
</feature>
<dbReference type="GO" id="GO:0006952">
    <property type="term" value="P:defense response"/>
    <property type="evidence" value="ECO:0007669"/>
    <property type="project" value="UniProtKB-KW"/>
</dbReference>
<feature type="transmembrane region" description="Helical" evidence="7">
    <location>
        <begin position="169"/>
        <end position="188"/>
    </location>
</feature>
<comment type="similarity">
    <text evidence="4 5">Belongs to the small heat shock protein (HSP20) family.</text>
</comment>
<comment type="subcellular location">
    <subcellularLocation>
        <location evidence="1">Cell membrane</location>
        <topology evidence="1">Single-pass membrane protein</topology>
    </subcellularLocation>
</comment>
<reference evidence="9" key="1">
    <citation type="journal article" date="2019" name="Nat. Commun.">
        <title>Genome-wide association mapping of date palm fruit traits.</title>
        <authorList>
            <person name="Hazzouri K.M."/>
            <person name="Gros-Balthazard M."/>
            <person name="Flowers J.M."/>
            <person name="Copetti D."/>
            <person name="Lemansour A."/>
            <person name="Lebrun M."/>
            <person name="Masmoudi K."/>
            <person name="Ferrand S."/>
            <person name="Dhar M.I."/>
            <person name="Fresquez Z.A."/>
            <person name="Rosas U."/>
            <person name="Zhang J."/>
            <person name="Talag J."/>
            <person name="Lee S."/>
            <person name="Kudrna D."/>
            <person name="Powell R.F."/>
            <person name="Leitch I.J."/>
            <person name="Krueger R.R."/>
            <person name="Wing R.A."/>
            <person name="Amiri K.M.A."/>
            <person name="Purugganan M.D."/>
        </authorList>
    </citation>
    <scope>NUCLEOTIDE SEQUENCE [LARGE SCALE GENOMIC DNA]</scope>
    <source>
        <strain evidence="9">cv. Khalas</strain>
    </source>
</reference>
<dbReference type="GO" id="GO:0034605">
    <property type="term" value="P:cellular response to heat"/>
    <property type="evidence" value="ECO:0007669"/>
    <property type="project" value="TreeGrafter"/>
</dbReference>
<evidence type="ECO:0000313" key="10">
    <source>
        <dbReference type="RefSeq" id="XP_008789661.2"/>
    </source>
</evidence>
<dbReference type="Gene3D" id="2.60.40.790">
    <property type="match status" value="1"/>
</dbReference>